<dbReference type="Proteomes" id="UP001156921">
    <property type="component" value="Unassembled WGS sequence"/>
</dbReference>
<gene>
    <name evidence="2" type="ORF">GCM10007859_03460</name>
</gene>
<keyword evidence="1" id="KW-0732">Signal</keyword>
<evidence type="ECO:0008006" key="4">
    <source>
        <dbReference type="Google" id="ProtNLM"/>
    </source>
</evidence>
<sequence>MRAAALALGALITGCTTAPAEEQPLSATEQAAMLAAMPREDREAFELLIWARDADSGPIVARFNACIDQRTAGGSGRVTASDLAGEALDACFPVVEPLIRGVAMRVPALATGATGADLNSWADIQAKEQRDAFLAALTTRIEASRASEADK</sequence>
<keyword evidence="3" id="KW-1185">Reference proteome</keyword>
<evidence type="ECO:0000313" key="2">
    <source>
        <dbReference type="EMBL" id="GLS00341.1"/>
    </source>
</evidence>
<dbReference type="EMBL" id="BSOY01000004">
    <property type="protein sequence ID" value="GLS00341.1"/>
    <property type="molecule type" value="Genomic_DNA"/>
</dbReference>
<feature type="chain" id="PRO_5045710328" description="Secreted protein" evidence="1">
    <location>
        <begin position="21"/>
        <end position="151"/>
    </location>
</feature>
<proteinExistence type="predicted"/>
<feature type="signal peptide" evidence="1">
    <location>
        <begin position="1"/>
        <end position="20"/>
    </location>
</feature>
<dbReference type="PROSITE" id="PS51257">
    <property type="entry name" value="PROKAR_LIPOPROTEIN"/>
    <property type="match status" value="1"/>
</dbReference>
<comment type="caution">
    <text evidence="2">The sequence shown here is derived from an EMBL/GenBank/DDBJ whole genome shotgun (WGS) entry which is preliminary data.</text>
</comment>
<organism evidence="2 3">
    <name type="scientific">Brevundimonas denitrificans</name>
    <dbReference type="NCBI Taxonomy" id="1443434"/>
    <lineage>
        <taxon>Bacteria</taxon>
        <taxon>Pseudomonadati</taxon>
        <taxon>Pseudomonadota</taxon>
        <taxon>Alphaproteobacteria</taxon>
        <taxon>Caulobacterales</taxon>
        <taxon>Caulobacteraceae</taxon>
        <taxon>Brevundimonas</taxon>
    </lineage>
</organism>
<evidence type="ECO:0000313" key="3">
    <source>
        <dbReference type="Proteomes" id="UP001156921"/>
    </source>
</evidence>
<reference evidence="3" key="1">
    <citation type="journal article" date="2019" name="Int. J. Syst. Evol. Microbiol.">
        <title>The Global Catalogue of Microorganisms (GCM) 10K type strain sequencing project: providing services to taxonomists for standard genome sequencing and annotation.</title>
        <authorList>
            <consortium name="The Broad Institute Genomics Platform"/>
            <consortium name="The Broad Institute Genome Sequencing Center for Infectious Disease"/>
            <person name="Wu L."/>
            <person name="Ma J."/>
        </authorList>
    </citation>
    <scope>NUCLEOTIDE SEQUENCE [LARGE SCALE GENOMIC DNA]</scope>
    <source>
        <strain evidence="3">NBRC 110107</strain>
    </source>
</reference>
<dbReference type="RefSeq" id="WP_284220468.1">
    <property type="nucleotide sequence ID" value="NZ_BSOY01000004.1"/>
</dbReference>
<protein>
    <recommendedName>
        <fullName evidence="4">Secreted protein</fullName>
    </recommendedName>
</protein>
<name>A0ABQ6BIL4_9CAUL</name>
<evidence type="ECO:0000256" key="1">
    <source>
        <dbReference type="SAM" id="SignalP"/>
    </source>
</evidence>
<accession>A0ABQ6BIL4</accession>